<protein>
    <submittedName>
        <fullName evidence="3">Uncharacterized membrane protein YhaH (DUF805 family)</fullName>
    </submittedName>
</protein>
<evidence type="ECO:0000256" key="1">
    <source>
        <dbReference type="SAM" id="MobiDB-lite"/>
    </source>
</evidence>
<name>A0A852SL01_9MICO</name>
<keyword evidence="2" id="KW-0472">Membrane</keyword>
<dbReference type="Proteomes" id="UP000549913">
    <property type="component" value="Unassembled WGS sequence"/>
</dbReference>
<comment type="caution">
    <text evidence="3">The sequence shown here is derived from an EMBL/GenBank/DDBJ whole genome shotgun (WGS) entry which is preliminary data.</text>
</comment>
<sequence length="156" mass="16774">MTTGSPATYPHQTQGGEPPLDQPYYGAPFGVAAKRFFQKYATFSGRASRSEYWWWALVVFIVSAVLNIASFAAGGAGMAMSGETTMSAGATVVSVIAGIWALATIIPTLALAWRRLHDTNRSGAWYLLILIPIVGAIILLVFFVSASDPAGRRFDR</sequence>
<feature type="compositionally biased region" description="Polar residues" evidence="1">
    <location>
        <begin position="1"/>
        <end position="15"/>
    </location>
</feature>
<dbReference type="EMBL" id="JACCBM010000001">
    <property type="protein sequence ID" value="NYD69895.1"/>
    <property type="molecule type" value="Genomic_DNA"/>
</dbReference>
<feature type="transmembrane region" description="Helical" evidence="2">
    <location>
        <begin position="125"/>
        <end position="146"/>
    </location>
</feature>
<feature type="region of interest" description="Disordered" evidence="1">
    <location>
        <begin position="1"/>
        <end position="20"/>
    </location>
</feature>
<dbReference type="Pfam" id="PF05656">
    <property type="entry name" value="DUF805"/>
    <property type="match status" value="1"/>
</dbReference>
<dbReference type="AlphaFoldDB" id="A0A852SL01"/>
<dbReference type="PANTHER" id="PTHR34980:SF2">
    <property type="entry name" value="INNER MEMBRANE PROTEIN YHAH-RELATED"/>
    <property type="match status" value="1"/>
</dbReference>
<feature type="transmembrane region" description="Helical" evidence="2">
    <location>
        <begin position="52"/>
        <end position="76"/>
    </location>
</feature>
<keyword evidence="4" id="KW-1185">Reference proteome</keyword>
<dbReference type="PANTHER" id="PTHR34980">
    <property type="entry name" value="INNER MEMBRANE PROTEIN-RELATED-RELATED"/>
    <property type="match status" value="1"/>
</dbReference>
<proteinExistence type="predicted"/>
<reference evidence="3 4" key="1">
    <citation type="submission" date="2020-07" db="EMBL/GenBank/DDBJ databases">
        <title>Sequencing the genomes of 1000 actinobacteria strains.</title>
        <authorList>
            <person name="Klenk H.-P."/>
        </authorList>
    </citation>
    <scope>NUCLEOTIDE SEQUENCE [LARGE SCALE GENOMIC DNA]</scope>
    <source>
        <strain evidence="3 4">DSM 26474</strain>
    </source>
</reference>
<dbReference type="RefSeq" id="WP_179547147.1">
    <property type="nucleotide sequence ID" value="NZ_BSEW01000001.1"/>
</dbReference>
<dbReference type="GO" id="GO:0005886">
    <property type="term" value="C:plasma membrane"/>
    <property type="evidence" value="ECO:0007669"/>
    <property type="project" value="TreeGrafter"/>
</dbReference>
<evidence type="ECO:0000313" key="3">
    <source>
        <dbReference type="EMBL" id="NYD69895.1"/>
    </source>
</evidence>
<dbReference type="InterPro" id="IPR008523">
    <property type="entry name" value="DUF805"/>
</dbReference>
<feature type="transmembrane region" description="Helical" evidence="2">
    <location>
        <begin position="88"/>
        <end position="113"/>
    </location>
</feature>
<keyword evidence="2" id="KW-0812">Transmembrane</keyword>
<evidence type="ECO:0000313" key="4">
    <source>
        <dbReference type="Proteomes" id="UP000549913"/>
    </source>
</evidence>
<accession>A0A852SL01</accession>
<keyword evidence="2" id="KW-1133">Transmembrane helix</keyword>
<organism evidence="3 4">
    <name type="scientific">Herbiconiux flava</name>
    <dbReference type="NCBI Taxonomy" id="881268"/>
    <lineage>
        <taxon>Bacteria</taxon>
        <taxon>Bacillati</taxon>
        <taxon>Actinomycetota</taxon>
        <taxon>Actinomycetes</taxon>
        <taxon>Micrococcales</taxon>
        <taxon>Microbacteriaceae</taxon>
        <taxon>Herbiconiux</taxon>
    </lineage>
</organism>
<evidence type="ECO:0000256" key="2">
    <source>
        <dbReference type="SAM" id="Phobius"/>
    </source>
</evidence>
<gene>
    <name evidence="3" type="ORF">BJ984_001053</name>
</gene>